<evidence type="ECO:0000313" key="1">
    <source>
        <dbReference type="EMBL" id="RCW81067.1"/>
    </source>
</evidence>
<keyword evidence="2" id="KW-1185">Reference proteome</keyword>
<sequence length="38" mass="4335">MAGKMTIWSRIRGFFSALVQDRAATAPRLEHELRGSHH</sequence>
<evidence type="ECO:0000313" key="2">
    <source>
        <dbReference type="Proteomes" id="UP000253345"/>
    </source>
</evidence>
<protein>
    <submittedName>
        <fullName evidence="1">Uncharacterized protein</fullName>
    </submittedName>
</protein>
<dbReference type="AlphaFoldDB" id="A0A368YQ65"/>
<name>A0A368YQ65_9RHOB</name>
<gene>
    <name evidence="1" type="ORF">DFP89_11673</name>
</gene>
<dbReference type="EMBL" id="QPJL01000016">
    <property type="protein sequence ID" value="RCW81067.1"/>
    <property type="molecule type" value="Genomic_DNA"/>
</dbReference>
<dbReference type="Proteomes" id="UP000253345">
    <property type="component" value="Unassembled WGS sequence"/>
</dbReference>
<reference evidence="1 2" key="1">
    <citation type="submission" date="2018-07" db="EMBL/GenBank/DDBJ databases">
        <title>Genomic Encyclopedia of Type Strains, Phase III (KMG-III): the genomes of soil and plant-associated and newly described type strains.</title>
        <authorList>
            <person name="Whitman W."/>
        </authorList>
    </citation>
    <scope>NUCLEOTIDE SEQUENCE [LARGE SCALE GENOMIC DNA]</scope>
    <source>
        <strain evidence="1 2">CECT 8525</strain>
    </source>
</reference>
<comment type="caution">
    <text evidence="1">The sequence shown here is derived from an EMBL/GenBank/DDBJ whole genome shotgun (WGS) entry which is preliminary data.</text>
</comment>
<accession>A0A368YQ65</accession>
<organism evidence="1 2">
    <name type="scientific">Paracoccus lutimaris</name>
    <dbReference type="NCBI Taxonomy" id="1490030"/>
    <lineage>
        <taxon>Bacteria</taxon>
        <taxon>Pseudomonadati</taxon>
        <taxon>Pseudomonadota</taxon>
        <taxon>Alphaproteobacteria</taxon>
        <taxon>Rhodobacterales</taxon>
        <taxon>Paracoccaceae</taxon>
        <taxon>Paracoccus</taxon>
    </lineage>
</organism>
<proteinExistence type="predicted"/>